<dbReference type="EMBL" id="JABAIA010000002">
    <property type="protein sequence ID" value="NLR66996.1"/>
    <property type="molecule type" value="Genomic_DNA"/>
</dbReference>
<dbReference type="NCBIfam" id="NF038153">
    <property type="entry name" value="lant_leader_L1a"/>
    <property type="match status" value="1"/>
</dbReference>
<keyword evidence="2" id="KW-1185">Reference proteome</keyword>
<accession>A0A847RVW0</accession>
<comment type="caution">
    <text evidence="1">The sequence shown here is derived from an EMBL/GenBank/DDBJ whole genome shotgun (WGS) entry which is preliminary data.</text>
</comment>
<protein>
    <submittedName>
        <fullName evidence="1">Uncharacterized protein</fullName>
    </submittedName>
</protein>
<proteinExistence type="predicted"/>
<gene>
    <name evidence="1" type="ORF">HGH92_21995</name>
</gene>
<organism evidence="1 2">
    <name type="scientific">Chitinophaga varians</name>
    <dbReference type="NCBI Taxonomy" id="2202339"/>
    <lineage>
        <taxon>Bacteria</taxon>
        <taxon>Pseudomonadati</taxon>
        <taxon>Bacteroidota</taxon>
        <taxon>Chitinophagia</taxon>
        <taxon>Chitinophagales</taxon>
        <taxon>Chitinophagaceae</taxon>
        <taxon>Chitinophaga</taxon>
    </lineage>
</organism>
<dbReference type="RefSeq" id="WP_168872892.1">
    <property type="nucleotide sequence ID" value="NZ_JABAIA010000002.1"/>
</dbReference>
<reference evidence="1 2" key="1">
    <citation type="submission" date="2020-04" db="EMBL/GenBank/DDBJ databases">
        <authorList>
            <person name="Yin C."/>
        </authorList>
    </citation>
    <scope>NUCLEOTIDE SEQUENCE [LARGE SCALE GENOMIC DNA]</scope>
    <source>
        <strain evidence="1 2">Ae27</strain>
    </source>
</reference>
<name>A0A847RVW0_9BACT</name>
<evidence type="ECO:0000313" key="1">
    <source>
        <dbReference type="EMBL" id="NLR66996.1"/>
    </source>
</evidence>
<dbReference type="Proteomes" id="UP000570474">
    <property type="component" value="Unassembled WGS sequence"/>
</dbReference>
<dbReference type="InterPro" id="IPR058238">
    <property type="entry name" value="Lant_leader_dom"/>
</dbReference>
<evidence type="ECO:0000313" key="2">
    <source>
        <dbReference type="Proteomes" id="UP000570474"/>
    </source>
</evidence>
<sequence>MKKKKADLRKKLSLNKAVVGALAAPQTALSQVYSCVTCWTVCCLTEPETYCVGECRVP</sequence>
<dbReference type="AlphaFoldDB" id="A0A847RVW0"/>